<name>A0A1X7A5L0_9RHOB</name>
<dbReference type="Pfam" id="PF01510">
    <property type="entry name" value="Amidase_2"/>
    <property type="match status" value="1"/>
</dbReference>
<gene>
    <name evidence="2" type="ORF">ROA7450_03867</name>
</gene>
<dbReference type="InterPro" id="IPR036366">
    <property type="entry name" value="PGBDSf"/>
</dbReference>
<dbReference type="InterPro" id="IPR002477">
    <property type="entry name" value="Peptidoglycan-bd-like"/>
</dbReference>
<evidence type="ECO:0000313" key="2">
    <source>
        <dbReference type="EMBL" id="SLN70830.1"/>
    </source>
</evidence>
<keyword evidence="3" id="KW-1185">Reference proteome</keyword>
<dbReference type="Gene3D" id="1.10.101.10">
    <property type="entry name" value="PGBD-like superfamily/PGBD"/>
    <property type="match status" value="1"/>
</dbReference>
<dbReference type="SMART" id="SM00644">
    <property type="entry name" value="Ami_2"/>
    <property type="match status" value="1"/>
</dbReference>
<evidence type="ECO:0000259" key="1">
    <source>
        <dbReference type="SMART" id="SM00644"/>
    </source>
</evidence>
<evidence type="ECO:0000313" key="3">
    <source>
        <dbReference type="Proteomes" id="UP000193061"/>
    </source>
</evidence>
<dbReference type="GO" id="GO:0009253">
    <property type="term" value="P:peptidoglycan catabolic process"/>
    <property type="evidence" value="ECO:0007669"/>
    <property type="project" value="InterPro"/>
</dbReference>
<dbReference type="Pfam" id="PF01471">
    <property type="entry name" value="PG_binding_1"/>
    <property type="match status" value="1"/>
</dbReference>
<organism evidence="2 3">
    <name type="scientific">Roseovarius albus</name>
    <dbReference type="NCBI Taxonomy" id="1247867"/>
    <lineage>
        <taxon>Bacteria</taxon>
        <taxon>Pseudomonadati</taxon>
        <taxon>Pseudomonadota</taxon>
        <taxon>Alphaproteobacteria</taxon>
        <taxon>Rhodobacterales</taxon>
        <taxon>Roseobacteraceae</taxon>
        <taxon>Roseovarius</taxon>
    </lineage>
</organism>
<accession>A0A1X7A5L0</accession>
<protein>
    <submittedName>
        <fullName evidence="2">N-acetylmuramoyl-L-alanine amidase</fullName>
    </submittedName>
</protein>
<reference evidence="2 3" key="1">
    <citation type="submission" date="2017-03" db="EMBL/GenBank/DDBJ databases">
        <authorList>
            <person name="Afonso C.L."/>
            <person name="Miller P.J."/>
            <person name="Scott M.A."/>
            <person name="Spackman E."/>
            <person name="Goraichik I."/>
            <person name="Dimitrov K.M."/>
            <person name="Suarez D.L."/>
            <person name="Swayne D.E."/>
        </authorList>
    </citation>
    <scope>NUCLEOTIDE SEQUENCE [LARGE SCALE GENOMIC DNA]</scope>
    <source>
        <strain evidence="2 3">CECT 7450</strain>
    </source>
</reference>
<dbReference type="Gene3D" id="3.40.80.10">
    <property type="entry name" value="Peptidoglycan recognition protein-like"/>
    <property type="match status" value="1"/>
</dbReference>
<dbReference type="InterPro" id="IPR023346">
    <property type="entry name" value="Lysozyme-like_dom_sf"/>
</dbReference>
<dbReference type="GO" id="GO:0008745">
    <property type="term" value="F:N-acetylmuramoyl-L-alanine amidase activity"/>
    <property type="evidence" value="ECO:0007669"/>
    <property type="project" value="InterPro"/>
</dbReference>
<proteinExistence type="predicted"/>
<dbReference type="SUPFAM" id="SSF47090">
    <property type="entry name" value="PGBD-like"/>
    <property type="match status" value="1"/>
</dbReference>
<dbReference type="InterPro" id="IPR036365">
    <property type="entry name" value="PGBD-like_sf"/>
</dbReference>
<dbReference type="SUPFAM" id="SSF53955">
    <property type="entry name" value="Lysozyme-like"/>
    <property type="match status" value="1"/>
</dbReference>
<dbReference type="InterPro" id="IPR002502">
    <property type="entry name" value="Amidase_domain"/>
</dbReference>
<dbReference type="EMBL" id="FWFX01000017">
    <property type="protein sequence ID" value="SLN70830.1"/>
    <property type="molecule type" value="Genomic_DNA"/>
</dbReference>
<dbReference type="Proteomes" id="UP000193061">
    <property type="component" value="Unassembled WGS sequence"/>
</dbReference>
<dbReference type="InterPro" id="IPR036505">
    <property type="entry name" value="Amidase/PGRP_sf"/>
</dbReference>
<dbReference type="Gene3D" id="1.10.530.10">
    <property type="match status" value="1"/>
</dbReference>
<sequence>MMNGKFSRNLKYILPMMQGIDVHAIQTALMRKGILHLSDVDGLFGPGTERVVKHFQRQRGLDPDGIVGKITFAALEASVPPAQQPGAETGSTTPTAAHRAVPASWMPKARMNKIILHWTAGSHEPNSLDKKHYHILIDGDGELHRGNHAISANVPPLRSKSYAAHTLNCNSHSIGVSLCAMGGDVRESPFRPGPFPITSVQWSTLAQVAAELCLRYDIPVSRKTVLGHGEVQKNLNIKQKGKWDPLALPWDPDRPYSEIGDQMREMVADNLDALKTPKPVVDDTNEVEEPPTEVITLDGTELEGAAMDGRTWIKLSDLAVERKWPDYFVNLDEDIATITEPSLRFEVLRTADEGGAEVIWVEAADVSERLGLAMHEAADGSIHLNSVAQEQATKTVIVRRGQVPTQIARIHLGDASRWKELRTKDGQFLNEQVARRLRVGQVLLLPDDSETAGGTTQPQSTGTPLSKKEIGEIANKIAKLEGGGASMQQKRRVAVDAILAACVKNNVNDLSHQAYILATAYHETNLGQFMEELWGPTAAQRGYEGRSDLGNSQKGDGFRYRGRGFVQITGRHNYTKYGKLFKRDFVNKPEMVETPMIAAEILVRGMSEIGFTGRGLLADLGLDGDFDWFNARGLINGDRNHGGDKRYSGLKKGEGIARKARQYRDIIATA</sequence>
<feature type="domain" description="N-acetylmuramoyl-L-alanine amidase" evidence="1">
    <location>
        <begin position="101"/>
        <end position="246"/>
    </location>
</feature>
<dbReference type="AlphaFoldDB" id="A0A1X7A5L0"/>
<dbReference type="CDD" id="cd06583">
    <property type="entry name" value="PGRP"/>
    <property type="match status" value="1"/>
</dbReference>
<dbReference type="SUPFAM" id="SSF55846">
    <property type="entry name" value="N-acetylmuramoyl-L-alanine amidase-like"/>
    <property type="match status" value="1"/>
</dbReference>